<feature type="compositionally biased region" description="Polar residues" evidence="1">
    <location>
        <begin position="11"/>
        <end position="25"/>
    </location>
</feature>
<protein>
    <submittedName>
        <fullName evidence="2">Uncharacterized protein</fullName>
    </submittedName>
</protein>
<gene>
    <name evidence="2" type="ORF">Tci_888821</name>
</gene>
<comment type="caution">
    <text evidence="2">The sequence shown here is derived from an EMBL/GenBank/DDBJ whole genome shotgun (WGS) entry which is preliminary data.</text>
</comment>
<dbReference type="AlphaFoldDB" id="A0A699U212"/>
<accession>A0A699U212</accession>
<evidence type="ECO:0000313" key="2">
    <source>
        <dbReference type="EMBL" id="GFD16852.1"/>
    </source>
</evidence>
<feature type="non-terminal residue" evidence="2">
    <location>
        <position position="85"/>
    </location>
</feature>
<reference evidence="2" key="1">
    <citation type="journal article" date="2019" name="Sci. Rep.">
        <title>Draft genome of Tanacetum cinerariifolium, the natural source of mosquito coil.</title>
        <authorList>
            <person name="Yamashiro T."/>
            <person name="Shiraishi A."/>
            <person name="Satake H."/>
            <person name="Nakayama K."/>
        </authorList>
    </citation>
    <scope>NUCLEOTIDE SEQUENCE</scope>
</reference>
<feature type="region of interest" description="Disordered" evidence="1">
    <location>
        <begin position="1"/>
        <end position="53"/>
    </location>
</feature>
<organism evidence="2">
    <name type="scientific">Tanacetum cinerariifolium</name>
    <name type="common">Dalmatian daisy</name>
    <name type="synonym">Chrysanthemum cinerariifolium</name>
    <dbReference type="NCBI Taxonomy" id="118510"/>
    <lineage>
        <taxon>Eukaryota</taxon>
        <taxon>Viridiplantae</taxon>
        <taxon>Streptophyta</taxon>
        <taxon>Embryophyta</taxon>
        <taxon>Tracheophyta</taxon>
        <taxon>Spermatophyta</taxon>
        <taxon>Magnoliopsida</taxon>
        <taxon>eudicotyledons</taxon>
        <taxon>Gunneridae</taxon>
        <taxon>Pentapetalae</taxon>
        <taxon>asterids</taxon>
        <taxon>campanulids</taxon>
        <taxon>Asterales</taxon>
        <taxon>Asteraceae</taxon>
        <taxon>Asteroideae</taxon>
        <taxon>Anthemideae</taxon>
        <taxon>Anthemidinae</taxon>
        <taxon>Tanacetum</taxon>
    </lineage>
</organism>
<dbReference type="EMBL" id="BKCJ011296017">
    <property type="protein sequence ID" value="GFD16852.1"/>
    <property type="molecule type" value="Genomic_DNA"/>
</dbReference>
<name>A0A699U212_TANCI</name>
<evidence type="ECO:0000256" key="1">
    <source>
        <dbReference type="SAM" id="MobiDB-lite"/>
    </source>
</evidence>
<proteinExistence type="predicted"/>
<feature type="compositionally biased region" description="Basic and acidic residues" evidence="1">
    <location>
        <begin position="27"/>
        <end position="50"/>
    </location>
</feature>
<sequence>MVMQTADPLISQESKNSQNDDFQPSSDDEKKVDEVPRQESKWKDQEKEYNDNSTNYVNAAGIMELMMLVQDEDDGAEADMNNLDT</sequence>